<reference evidence="1 2" key="1">
    <citation type="submission" date="2022-04" db="EMBL/GenBank/DDBJ databases">
        <title>Human microbiome associated bacterial genomes.</title>
        <authorList>
            <person name="Sandstrom S."/>
            <person name="Salamzade R."/>
            <person name="Kalan L.R."/>
        </authorList>
    </citation>
    <scope>NUCLEOTIDE SEQUENCE [LARGE SCALE GENOMIC DNA]</scope>
    <source>
        <strain evidence="2">p3-SID1799</strain>
    </source>
</reference>
<proteinExistence type="predicted"/>
<dbReference type="RefSeq" id="WP_260104108.1">
    <property type="nucleotide sequence ID" value="NZ_JALXSQ010000013.1"/>
</dbReference>
<gene>
    <name evidence="1" type="ORF">M3D15_04775</name>
</gene>
<organism evidence="1 2">
    <name type="scientific">Pseudoclavibacter albus</name>
    <dbReference type="NCBI Taxonomy" id="272241"/>
    <lineage>
        <taxon>Bacteria</taxon>
        <taxon>Bacillati</taxon>
        <taxon>Actinomycetota</taxon>
        <taxon>Actinomycetes</taxon>
        <taxon>Micrococcales</taxon>
        <taxon>Microbacteriaceae</taxon>
        <taxon>Pseudoclavibacter</taxon>
    </lineage>
</organism>
<accession>A0ABT2HWF1</accession>
<dbReference type="EMBL" id="JALXSQ010000013">
    <property type="protein sequence ID" value="MCT2042649.1"/>
    <property type="molecule type" value="Genomic_DNA"/>
</dbReference>
<sequence>MTTIDRASFERDVMMNIALQDISLDVSDTSGNRPVLVALDSDLLEDVLKRAARIGGYANVFSTDGTQVRLAALIESSCALDPASAIDMATGPTSERPGAGATWGMFLDTISASGTPILVALPEHGAARPTATRPRALTFA</sequence>
<dbReference type="Proteomes" id="UP001525379">
    <property type="component" value="Unassembled WGS sequence"/>
</dbReference>
<protein>
    <submittedName>
        <fullName evidence="1">Uncharacterized protein</fullName>
    </submittedName>
</protein>
<keyword evidence="2" id="KW-1185">Reference proteome</keyword>
<evidence type="ECO:0000313" key="1">
    <source>
        <dbReference type="EMBL" id="MCT2042649.1"/>
    </source>
</evidence>
<name>A0ABT2HWF1_9MICO</name>
<evidence type="ECO:0000313" key="2">
    <source>
        <dbReference type="Proteomes" id="UP001525379"/>
    </source>
</evidence>
<comment type="caution">
    <text evidence="1">The sequence shown here is derived from an EMBL/GenBank/DDBJ whole genome shotgun (WGS) entry which is preliminary data.</text>
</comment>